<evidence type="ECO:0000313" key="3">
    <source>
        <dbReference type="EMBL" id="KAF6161701.1"/>
    </source>
</evidence>
<dbReference type="Gene3D" id="1.10.110.10">
    <property type="entry name" value="Plant lipid-transfer and hydrophobic proteins"/>
    <property type="match status" value="1"/>
</dbReference>
<keyword evidence="1" id="KW-0732">Signal</keyword>
<feature type="chain" id="PRO_5029748802" description="Bifunctional inhibitor/plant lipid transfer protein/seed storage helical domain-containing protein" evidence="1">
    <location>
        <begin position="25"/>
        <end position="111"/>
    </location>
</feature>
<reference evidence="3 4" key="1">
    <citation type="journal article" date="2020" name="IScience">
        <title>Genome Sequencing of the Endangered Kingdonia uniflora (Circaeasteraceae, Ranunculales) Reveals Potential Mechanisms of Evolutionary Specialization.</title>
        <authorList>
            <person name="Sun Y."/>
            <person name="Deng T."/>
            <person name="Zhang A."/>
            <person name="Moore M.J."/>
            <person name="Landis J.B."/>
            <person name="Lin N."/>
            <person name="Zhang H."/>
            <person name="Zhang X."/>
            <person name="Huang J."/>
            <person name="Zhang X."/>
            <person name="Sun H."/>
            <person name="Wang H."/>
        </authorList>
    </citation>
    <scope>NUCLEOTIDE SEQUENCE [LARGE SCALE GENOMIC DNA]</scope>
    <source>
        <strain evidence="3">TB1705</strain>
        <tissue evidence="3">Leaf</tissue>
    </source>
</reference>
<evidence type="ECO:0000259" key="2">
    <source>
        <dbReference type="Pfam" id="PF14368"/>
    </source>
</evidence>
<dbReference type="Proteomes" id="UP000541444">
    <property type="component" value="Unassembled WGS sequence"/>
</dbReference>
<dbReference type="SUPFAM" id="SSF47699">
    <property type="entry name" value="Bifunctional inhibitor/lipid-transfer protein/seed storage 2S albumin"/>
    <property type="match status" value="1"/>
</dbReference>
<sequence>MGVFNMRCLGLVAMVLMVMGVIVSDKKMLAQGCPGNFAVLVRECAQYVQIPGNWVTPSAACCVAVRSTDPSCAYQSLTPDIQRRISMPKAVNVARTCRKLFARGTRCGSPV</sequence>
<feature type="signal peptide" evidence="1">
    <location>
        <begin position="1"/>
        <end position="24"/>
    </location>
</feature>
<dbReference type="AlphaFoldDB" id="A0A7J7N3B3"/>
<dbReference type="Pfam" id="PF14368">
    <property type="entry name" value="LTP_2"/>
    <property type="match status" value="1"/>
</dbReference>
<dbReference type="OrthoDB" id="653734at2759"/>
<name>A0A7J7N3B3_9MAGN</name>
<comment type="caution">
    <text evidence="3">The sequence shown here is derived from an EMBL/GenBank/DDBJ whole genome shotgun (WGS) entry which is preliminary data.</text>
</comment>
<organism evidence="3 4">
    <name type="scientific">Kingdonia uniflora</name>
    <dbReference type="NCBI Taxonomy" id="39325"/>
    <lineage>
        <taxon>Eukaryota</taxon>
        <taxon>Viridiplantae</taxon>
        <taxon>Streptophyta</taxon>
        <taxon>Embryophyta</taxon>
        <taxon>Tracheophyta</taxon>
        <taxon>Spermatophyta</taxon>
        <taxon>Magnoliopsida</taxon>
        <taxon>Ranunculales</taxon>
        <taxon>Circaeasteraceae</taxon>
        <taxon>Kingdonia</taxon>
    </lineage>
</organism>
<accession>A0A7J7N3B3</accession>
<proteinExistence type="predicted"/>
<dbReference type="InterPro" id="IPR036312">
    <property type="entry name" value="Bifun_inhib/LTP/seed_sf"/>
</dbReference>
<dbReference type="PANTHER" id="PTHR33286:SF1">
    <property type="entry name" value="OS01G0800600 PROTEIN"/>
    <property type="match status" value="1"/>
</dbReference>
<dbReference type="EMBL" id="JACGCM010001110">
    <property type="protein sequence ID" value="KAF6161701.1"/>
    <property type="molecule type" value="Genomic_DNA"/>
</dbReference>
<gene>
    <name evidence="3" type="ORF">GIB67_029145</name>
</gene>
<dbReference type="InterPro" id="IPR016140">
    <property type="entry name" value="Bifunc_inhib/LTP/seed_store"/>
</dbReference>
<dbReference type="PANTHER" id="PTHR33286">
    <property type="entry name" value="BIFUNCTIONAL INHIBITOR/LIPID-TRANSFER PROTEIN/SEED STORAGE 2S ALBUMIN SUPERFAMILY PROTEIN"/>
    <property type="match status" value="1"/>
</dbReference>
<protein>
    <recommendedName>
        <fullName evidence="2">Bifunctional inhibitor/plant lipid transfer protein/seed storage helical domain-containing protein</fullName>
    </recommendedName>
</protein>
<keyword evidence="4" id="KW-1185">Reference proteome</keyword>
<evidence type="ECO:0000313" key="4">
    <source>
        <dbReference type="Proteomes" id="UP000541444"/>
    </source>
</evidence>
<feature type="domain" description="Bifunctional inhibitor/plant lipid transfer protein/seed storage helical" evidence="2">
    <location>
        <begin position="15"/>
        <end position="107"/>
    </location>
</feature>
<evidence type="ECO:0000256" key="1">
    <source>
        <dbReference type="SAM" id="SignalP"/>
    </source>
</evidence>